<dbReference type="PANTHER" id="PTHR34315">
    <property type="match status" value="1"/>
</dbReference>
<reference evidence="4" key="1">
    <citation type="submission" date="2015-01" db="EMBL/GenBank/DDBJ databases">
        <authorList>
            <person name="Durling Mikael"/>
        </authorList>
    </citation>
    <scope>NUCLEOTIDE SEQUENCE</scope>
</reference>
<feature type="compositionally biased region" description="Gly residues" evidence="1">
    <location>
        <begin position="342"/>
        <end position="357"/>
    </location>
</feature>
<keyword evidence="2" id="KW-0732">Signal</keyword>
<feature type="region of interest" description="Disordered" evidence="1">
    <location>
        <begin position="337"/>
        <end position="357"/>
    </location>
</feature>
<dbReference type="EMBL" id="CDPU01000021">
    <property type="protein sequence ID" value="CEO51010.1"/>
    <property type="molecule type" value="Genomic_DNA"/>
</dbReference>
<evidence type="ECO:0000256" key="2">
    <source>
        <dbReference type="SAM" id="SignalP"/>
    </source>
</evidence>
<dbReference type="GO" id="GO:0016702">
    <property type="term" value="F:oxidoreductase activity, acting on single donors with incorporation of molecular oxygen, incorporation of two atoms of oxygen"/>
    <property type="evidence" value="ECO:0007669"/>
    <property type="project" value="InterPro"/>
</dbReference>
<dbReference type="CDD" id="cd03457">
    <property type="entry name" value="intradiol_dioxygenase_like"/>
    <property type="match status" value="1"/>
</dbReference>
<dbReference type="Pfam" id="PF00775">
    <property type="entry name" value="Dioxygenase_C"/>
    <property type="match status" value="1"/>
</dbReference>
<accession>A0A0B7K7R1</accession>
<gene>
    <name evidence="4" type="ORF">BN869_000007068_1</name>
</gene>
<sequence>MRFQVASIVILAGFALGHPGHDPEMEVLERRQALQTMKRASLSHCRRHFEESGLAARNHERRAAKLEKLRWKRGLTKRSWEDVLAKSHDKSELGYTPDTPADTLFSGINACILTPETTEGPYYVSGEDVRSDIRETERGVELLLDYQVIDVSTCEPVPEVYLEAWHCNTTGVYSGVNAGGNGGGSGNIETTHHRGIQLTDSDGVAEFTTNFPGHYTGRATHIHIMIHANATLLANGTLGHNLASSHVGQSFFDQDLIDRVEELAPYNTNTQQLLTNDQDGIFKQEVGNGAEDVDPIAEYTYLGDDLSDGLFAWLAFGIDTTYQRTVSPAVYRYEDGFVENPGSGGPGGPGGGGPPTE</sequence>
<feature type="domain" description="Intradiol ring-cleavage dioxygenases" evidence="3">
    <location>
        <begin position="119"/>
        <end position="219"/>
    </location>
</feature>
<dbReference type="Gene3D" id="2.60.130.10">
    <property type="entry name" value="Aromatic compound dioxygenase"/>
    <property type="match status" value="1"/>
</dbReference>
<dbReference type="InterPro" id="IPR015889">
    <property type="entry name" value="Intradiol_dOase_core"/>
</dbReference>
<dbReference type="SUPFAM" id="SSF49482">
    <property type="entry name" value="Aromatic compound dioxygenase"/>
    <property type="match status" value="1"/>
</dbReference>
<proteinExistence type="predicted"/>
<dbReference type="AlphaFoldDB" id="A0A0B7K7R1"/>
<feature type="signal peptide" evidence="2">
    <location>
        <begin position="1"/>
        <end position="17"/>
    </location>
</feature>
<organism evidence="4">
    <name type="scientific">Bionectria ochroleuca</name>
    <name type="common">Gliocladium roseum</name>
    <dbReference type="NCBI Taxonomy" id="29856"/>
    <lineage>
        <taxon>Eukaryota</taxon>
        <taxon>Fungi</taxon>
        <taxon>Dikarya</taxon>
        <taxon>Ascomycota</taxon>
        <taxon>Pezizomycotina</taxon>
        <taxon>Sordariomycetes</taxon>
        <taxon>Hypocreomycetidae</taxon>
        <taxon>Hypocreales</taxon>
        <taxon>Bionectriaceae</taxon>
        <taxon>Clonostachys</taxon>
    </lineage>
</organism>
<name>A0A0B7K7R1_BIOOC</name>
<evidence type="ECO:0000256" key="1">
    <source>
        <dbReference type="SAM" id="MobiDB-lite"/>
    </source>
</evidence>
<dbReference type="InterPro" id="IPR000627">
    <property type="entry name" value="Intradiol_dOase_C"/>
</dbReference>
<dbReference type="GO" id="GO:0008199">
    <property type="term" value="F:ferric iron binding"/>
    <property type="evidence" value="ECO:0007669"/>
    <property type="project" value="InterPro"/>
</dbReference>
<feature type="chain" id="PRO_5002131842" description="Intradiol ring-cleavage dioxygenases domain-containing protein" evidence="2">
    <location>
        <begin position="18"/>
        <end position="357"/>
    </location>
</feature>
<evidence type="ECO:0000313" key="4">
    <source>
        <dbReference type="EMBL" id="CEO51010.1"/>
    </source>
</evidence>
<dbReference type="PANTHER" id="PTHR34315:SF1">
    <property type="entry name" value="INTRADIOL RING-CLEAVAGE DIOXYGENASES DOMAIN-CONTAINING PROTEIN-RELATED"/>
    <property type="match status" value="1"/>
</dbReference>
<protein>
    <recommendedName>
        <fullName evidence="3">Intradiol ring-cleavage dioxygenases domain-containing protein</fullName>
    </recommendedName>
</protein>
<evidence type="ECO:0000259" key="3">
    <source>
        <dbReference type="Pfam" id="PF00775"/>
    </source>
</evidence>